<organism evidence="2 3">
    <name type="scientific">Niastella yeongjuensis</name>
    <dbReference type="NCBI Taxonomy" id="354355"/>
    <lineage>
        <taxon>Bacteria</taxon>
        <taxon>Pseudomonadati</taxon>
        <taxon>Bacteroidota</taxon>
        <taxon>Chitinophagia</taxon>
        <taxon>Chitinophagales</taxon>
        <taxon>Chitinophagaceae</taxon>
        <taxon>Niastella</taxon>
    </lineage>
</organism>
<feature type="transmembrane region" description="Helical" evidence="1">
    <location>
        <begin position="82"/>
        <end position="99"/>
    </location>
</feature>
<gene>
    <name evidence="2" type="ORF">A4H97_08360</name>
</gene>
<evidence type="ECO:0000256" key="1">
    <source>
        <dbReference type="SAM" id="Phobius"/>
    </source>
</evidence>
<proteinExistence type="predicted"/>
<evidence type="ECO:0000313" key="3">
    <source>
        <dbReference type="Proteomes" id="UP000192610"/>
    </source>
</evidence>
<dbReference type="AlphaFoldDB" id="A0A1V9EMV6"/>
<evidence type="ECO:0000313" key="2">
    <source>
        <dbReference type="EMBL" id="OQP47493.1"/>
    </source>
</evidence>
<protein>
    <submittedName>
        <fullName evidence="2">Uncharacterized protein</fullName>
    </submittedName>
</protein>
<sequence length="113" mass="12744">MANNDVNNDDLFKLIAESSLKMPFNGFEDTVMHKIEQAAKQKNKYSLNVKLSILFSVLASLLGILLLGLLPKTGFHFPDLTAGSTILLIQATFVFLFLLQLEKYIRQFIAPKR</sequence>
<dbReference type="OrthoDB" id="710438at2"/>
<dbReference type="Proteomes" id="UP000192610">
    <property type="component" value="Unassembled WGS sequence"/>
</dbReference>
<dbReference type="STRING" id="354355.SAMN05660816_01699"/>
<feature type="transmembrane region" description="Helical" evidence="1">
    <location>
        <begin position="51"/>
        <end position="70"/>
    </location>
</feature>
<accession>A0A1V9EMV6</accession>
<keyword evidence="1" id="KW-0472">Membrane</keyword>
<keyword evidence="1" id="KW-1133">Transmembrane helix</keyword>
<dbReference type="EMBL" id="LVXG01000023">
    <property type="protein sequence ID" value="OQP47493.1"/>
    <property type="molecule type" value="Genomic_DNA"/>
</dbReference>
<reference evidence="3" key="1">
    <citation type="submission" date="2016-04" db="EMBL/GenBank/DDBJ databases">
        <authorList>
            <person name="Chen L."/>
            <person name="Zhuang W."/>
            <person name="Wang G."/>
        </authorList>
    </citation>
    <scope>NUCLEOTIDE SEQUENCE [LARGE SCALE GENOMIC DNA]</scope>
    <source>
        <strain evidence="3">17621</strain>
    </source>
</reference>
<keyword evidence="1" id="KW-0812">Transmembrane</keyword>
<keyword evidence="3" id="KW-1185">Reference proteome</keyword>
<comment type="caution">
    <text evidence="2">The sequence shown here is derived from an EMBL/GenBank/DDBJ whole genome shotgun (WGS) entry which is preliminary data.</text>
</comment>
<dbReference type="RefSeq" id="WP_081201744.1">
    <property type="nucleotide sequence ID" value="NZ_FOCZ01000002.1"/>
</dbReference>
<name>A0A1V9EMV6_9BACT</name>